<dbReference type="Pfam" id="PF01569">
    <property type="entry name" value="PAP2"/>
    <property type="match status" value="1"/>
</dbReference>
<keyword evidence="1" id="KW-1133">Transmembrane helix</keyword>
<dbReference type="InterPro" id="IPR000326">
    <property type="entry name" value="PAP2/HPO"/>
</dbReference>
<dbReference type="KEGG" id="bcoh:BC6307_07695"/>
<dbReference type="PANTHER" id="PTHR14969:SF13">
    <property type="entry name" value="AT30094P"/>
    <property type="match status" value="1"/>
</dbReference>
<evidence type="ECO:0000256" key="1">
    <source>
        <dbReference type="SAM" id="Phobius"/>
    </source>
</evidence>
<keyword evidence="1" id="KW-0812">Transmembrane</keyword>
<dbReference type="EMBL" id="CP018866">
    <property type="protein sequence ID" value="AST91168.1"/>
    <property type="molecule type" value="Genomic_DNA"/>
</dbReference>
<evidence type="ECO:0000259" key="2">
    <source>
        <dbReference type="SMART" id="SM00014"/>
    </source>
</evidence>
<dbReference type="STRING" id="1314751.GCA_001591425_00505"/>
<feature type="transmembrane region" description="Helical" evidence="1">
    <location>
        <begin position="142"/>
        <end position="160"/>
    </location>
</feature>
<dbReference type="InterPro" id="IPR036938">
    <property type="entry name" value="PAP2/HPO_sf"/>
</dbReference>
<evidence type="ECO:0000313" key="3">
    <source>
        <dbReference type="EMBL" id="AST91168.1"/>
    </source>
</evidence>
<name>A0A223KPA2_9BACI</name>
<reference evidence="3 4" key="1">
    <citation type="submission" date="2016-12" db="EMBL/GenBank/DDBJ databases">
        <title>The whole genome sequencing and assembly of Bacillus cohnii DSM 6307T strain.</title>
        <authorList>
            <person name="Lee Y.-J."/>
            <person name="Yi H."/>
            <person name="Bahn Y.-S."/>
            <person name="Kim J.F."/>
            <person name="Lee D.-W."/>
        </authorList>
    </citation>
    <scope>NUCLEOTIDE SEQUENCE [LARGE SCALE GENOMIC DNA]</scope>
    <source>
        <strain evidence="3 4">DSM 6307</strain>
    </source>
</reference>
<dbReference type="CDD" id="cd03392">
    <property type="entry name" value="PAP2_like_2"/>
    <property type="match status" value="1"/>
</dbReference>
<dbReference type="SUPFAM" id="SSF48317">
    <property type="entry name" value="Acid phosphatase/Vanadium-dependent haloperoxidase"/>
    <property type="match status" value="1"/>
</dbReference>
<dbReference type="PANTHER" id="PTHR14969">
    <property type="entry name" value="SPHINGOSINE-1-PHOSPHATE PHOSPHOHYDROLASE"/>
    <property type="match status" value="1"/>
</dbReference>
<dbReference type="AlphaFoldDB" id="A0A223KPA2"/>
<keyword evidence="4" id="KW-1185">Reference proteome</keyword>
<feature type="domain" description="Phosphatidic acid phosphatase type 2/haloperoxidase" evidence="2">
    <location>
        <begin position="73"/>
        <end position="184"/>
    </location>
</feature>
<dbReference type="Proteomes" id="UP000215224">
    <property type="component" value="Chromosome"/>
</dbReference>
<dbReference type="Gene3D" id="1.20.144.10">
    <property type="entry name" value="Phosphatidic acid phosphatase type 2/haloperoxidase"/>
    <property type="match status" value="2"/>
</dbReference>
<dbReference type="RefSeq" id="WP_066411652.1">
    <property type="nucleotide sequence ID" value="NZ_CP018866.1"/>
</dbReference>
<gene>
    <name evidence="3" type="ORF">BC6307_07695</name>
</gene>
<feature type="transmembrane region" description="Helical" evidence="1">
    <location>
        <begin position="43"/>
        <end position="65"/>
    </location>
</feature>
<organism evidence="3 4">
    <name type="scientific">Sutcliffiella cohnii</name>
    <dbReference type="NCBI Taxonomy" id="33932"/>
    <lineage>
        <taxon>Bacteria</taxon>
        <taxon>Bacillati</taxon>
        <taxon>Bacillota</taxon>
        <taxon>Bacilli</taxon>
        <taxon>Bacillales</taxon>
        <taxon>Bacillaceae</taxon>
        <taxon>Sutcliffiella</taxon>
    </lineage>
</organism>
<feature type="transmembrane region" description="Helical" evidence="1">
    <location>
        <begin position="111"/>
        <end position="130"/>
    </location>
</feature>
<protein>
    <recommendedName>
        <fullName evidence="2">Phosphatidic acid phosphatase type 2/haloperoxidase domain-containing protein</fullName>
    </recommendedName>
</protein>
<proteinExistence type="predicted"/>
<feature type="transmembrane region" description="Helical" evidence="1">
    <location>
        <begin position="166"/>
        <end position="187"/>
    </location>
</feature>
<feature type="transmembrane region" description="Helical" evidence="1">
    <location>
        <begin position="72"/>
        <end position="91"/>
    </location>
</feature>
<keyword evidence="1" id="KW-0472">Membrane</keyword>
<accession>A0A223KPA2</accession>
<evidence type="ECO:0000313" key="4">
    <source>
        <dbReference type="Proteomes" id="UP000215224"/>
    </source>
</evidence>
<dbReference type="SMART" id="SM00014">
    <property type="entry name" value="acidPPc"/>
    <property type="match status" value="1"/>
</dbReference>
<sequence length="200" mass="23112">MVQLGIFFGIILFVFCLLNYKTDWVMELDNQMFPILEPFQWLVWFDYLGRGAFITAGAIILIIFLLKKRRMFASITVFMTVGGALFLTEWIKAVVKRERPPFEHGQDGFSFISGHAMYAVIFYLLTCYMIVEVGGYKRHKYYIYAIGILLSILIGISRVVEKAHYFTDFLGGFGLGLAITLLAIHYYKRTRMKQSPHTLS</sequence>